<sequence>MQSEFTSKNLDKQCLWNAQQSLEVDSTENNNIPGAMIKNGNLVLKAEKSKELSTIQSEVIYSILSTSVDTNDCVPTSCSLRFKEDGCSKVEGDAGTLADLILDAETENPIPDDLNAGKEESKSKSKKHWFLNWCCGTFRHVKIWERSSGYKYNRIDEE</sequence>
<dbReference type="EMBL" id="CAJFCJ010000020">
    <property type="protein sequence ID" value="CAD5124045.1"/>
    <property type="molecule type" value="Genomic_DNA"/>
</dbReference>
<accession>A0A7I8W709</accession>
<organism evidence="1 2">
    <name type="scientific">Dimorphilus gyrociliatus</name>
    <dbReference type="NCBI Taxonomy" id="2664684"/>
    <lineage>
        <taxon>Eukaryota</taxon>
        <taxon>Metazoa</taxon>
        <taxon>Spiralia</taxon>
        <taxon>Lophotrochozoa</taxon>
        <taxon>Annelida</taxon>
        <taxon>Polychaeta</taxon>
        <taxon>Polychaeta incertae sedis</taxon>
        <taxon>Dinophilidae</taxon>
        <taxon>Dimorphilus</taxon>
    </lineage>
</organism>
<keyword evidence="2" id="KW-1185">Reference proteome</keyword>
<name>A0A7I8W709_9ANNE</name>
<reference evidence="1 2" key="1">
    <citation type="submission" date="2020-08" db="EMBL/GenBank/DDBJ databases">
        <authorList>
            <person name="Hejnol A."/>
        </authorList>
    </citation>
    <scope>NUCLEOTIDE SEQUENCE [LARGE SCALE GENOMIC DNA]</scope>
</reference>
<gene>
    <name evidence="1" type="ORF">DGYR_LOCUS11646</name>
</gene>
<dbReference type="AlphaFoldDB" id="A0A7I8W709"/>
<evidence type="ECO:0000313" key="1">
    <source>
        <dbReference type="EMBL" id="CAD5124045.1"/>
    </source>
</evidence>
<protein>
    <submittedName>
        <fullName evidence="1">Uncharacterized protein</fullName>
    </submittedName>
</protein>
<dbReference type="Proteomes" id="UP000549394">
    <property type="component" value="Unassembled WGS sequence"/>
</dbReference>
<proteinExistence type="predicted"/>
<evidence type="ECO:0000313" key="2">
    <source>
        <dbReference type="Proteomes" id="UP000549394"/>
    </source>
</evidence>
<comment type="caution">
    <text evidence="1">The sequence shown here is derived from an EMBL/GenBank/DDBJ whole genome shotgun (WGS) entry which is preliminary data.</text>
</comment>